<feature type="repeat" description="Filamin" evidence="1">
    <location>
        <begin position="1"/>
        <end position="15"/>
    </location>
</feature>
<proteinExistence type="evidence at protein level"/>
<dbReference type="Bgee" id="ENSG00000136068">
    <property type="expression patterns" value="Expressed in mucosa of transverse colon and 201 other cell types or tissues"/>
</dbReference>
<dbReference type="OpenTargets" id="ENSG00000136068"/>
<protein>
    <submittedName>
        <fullName evidence="2">Filamin B</fullName>
    </submittedName>
</protein>
<keyword evidence="4 5" id="KW-1267">Proteomics identification</keyword>
<dbReference type="Ensembl" id="ENST00000470231.1">
    <property type="protein sequence ID" value="ENSP00000419954.1"/>
    <property type="gene ID" value="ENSG00000136068.17"/>
</dbReference>
<dbReference type="EMBL" id="AC137936">
    <property type="status" value="NOT_ANNOTATED_CDS"/>
    <property type="molecule type" value="Genomic_DNA"/>
</dbReference>
<organism evidence="2 3">
    <name type="scientific">Homo sapiens</name>
    <name type="common">Human</name>
    <dbReference type="NCBI Taxonomy" id="9606"/>
    <lineage>
        <taxon>Eukaryota</taxon>
        <taxon>Metazoa</taxon>
        <taxon>Chordata</taxon>
        <taxon>Craniata</taxon>
        <taxon>Vertebrata</taxon>
        <taxon>Euteleostomi</taxon>
        <taxon>Mammalia</taxon>
        <taxon>Eutheria</taxon>
        <taxon>Euarchontoglires</taxon>
        <taxon>Primates</taxon>
        <taxon>Haplorrhini</taxon>
        <taxon>Catarrhini</taxon>
        <taxon>Hominidae</taxon>
        <taxon>Homo</taxon>
    </lineage>
</organism>
<dbReference type="HGNC" id="HGNC:3755">
    <property type="gene designation" value="FLNB"/>
</dbReference>
<dbReference type="HOGENOM" id="CLU_2728835_0_0_1"/>
<evidence type="ECO:0007829" key="7">
    <source>
        <dbReference type="PubMed" id="20068231"/>
    </source>
</evidence>
<dbReference type="OrthoDB" id="5334309at2759"/>
<evidence type="ECO:0000256" key="1">
    <source>
        <dbReference type="PROSITE-ProRule" id="PRU00087"/>
    </source>
</evidence>
<reference evidence="2 3" key="3">
    <citation type="journal article" date="2006" name="Nature">
        <title>The DNA sequence, annotation and analysis of human chromosome 3.</title>
        <authorList>
            <person name="Muzny D.M."/>
            <person name="Scherer S.E."/>
            <person name="Kaul R."/>
            <person name="Wang J."/>
            <person name="Yu J."/>
            <person name="Sudbrak R."/>
            <person name="Buhay C.J."/>
            <person name="Chen R."/>
            <person name="Cree A."/>
            <person name="Ding Y."/>
            <person name="Dugan-Rocha S."/>
            <person name="Gill R."/>
            <person name="Gunaratne P."/>
            <person name="Harris R.A."/>
            <person name="Hawes A.C."/>
            <person name="Hernandez J."/>
            <person name="Hodgson A.V."/>
            <person name="Hume J."/>
            <person name="Jackson A."/>
            <person name="Khan Z.M."/>
            <person name="Kovar-Smith C."/>
            <person name="Lewis L.R."/>
            <person name="Lozado R.J."/>
            <person name="Metzker M.L."/>
            <person name="Milosavljevic A."/>
            <person name="Miner G.R."/>
            <person name="Morgan M.B."/>
            <person name="Nazareth L.V."/>
            <person name="Scott G."/>
            <person name="Sodergren E."/>
            <person name="Song X.Z."/>
            <person name="Steffen D."/>
            <person name="Wei S."/>
            <person name="Wheeler D.A."/>
            <person name="Wright M.W."/>
            <person name="Worley K.C."/>
            <person name="Yuan Y."/>
            <person name="Zhang Z."/>
            <person name="Adams C.Q."/>
            <person name="Ansari-Lari M.A."/>
            <person name="Ayele M."/>
            <person name="Brown M.J."/>
            <person name="Chen G."/>
            <person name="Chen Z."/>
            <person name="Clendenning J."/>
            <person name="Clerc-Blankenburg K.P."/>
            <person name="Chen R."/>
            <person name="Chen Z."/>
            <person name="Davis C."/>
            <person name="Delgado O."/>
            <person name="Dinh H.H."/>
            <person name="Dong W."/>
            <person name="Draper H."/>
            <person name="Ernst S."/>
            <person name="Fu G."/>
            <person name="Gonzalez-Garay M.L."/>
            <person name="Garcia D.K."/>
            <person name="Gillett W."/>
            <person name="Gu J."/>
            <person name="Hao B."/>
            <person name="Haugen E."/>
            <person name="Havlak P."/>
            <person name="He X."/>
            <person name="Hennig S."/>
            <person name="Hu S."/>
            <person name="Huang W."/>
            <person name="Jackson L.R."/>
            <person name="Jacob L.S."/>
            <person name="Kelly S.H."/>
            <person name="Kube M."/>
            <person name="Levy R."/>
            <person name="Li Z."/>
            <person name="Liu B."/>
            <person name="Liu J."/>
            <person name="Liu W."/>
            <person name="Lu J."/>
            <person name="Maheshwari M."/>
            <person name="Nguyen B.V."/>
            <person name="Okwuonu G.O."/>
            <person name="Palmeiri A."/>
            <person name="Pasternak S."/>
            <person name="Perez L.M."/>
            <person name="Phelps K.A."/>
            <person name="Plopper F.J."/>
            <person name="Qiang B."/>
            <person name="Raymond C."/>
            <person name="Rodriguez R."/>
            <person name="Saenphimmachak C."/>
            <person name="Santibanez J."/>
            <person name="Shen H."/>
            <person name="Shen Y."/>
            <person name="Subramanian S."/>
            <person name="Tabor P.E."/>
            <person name="Verduzco D."/>
            <person name="Waldron L."/>
            <person name="Wang J."/>
            <person name="Wang J."/>
            <person name="Wang Q."/>
            <person name="Williams G.A."/>
            <person name="Wong G.K."/>
            <person name="Yao Z."/>
            <person name="Zhang J."/>
            <person name="Zhang X."/>
            <person name="Zhao G."/>
            <person name="Zhou J."/>
            <person name="Zhou Y."/>
            <person name="Nelson D."/>
            <person name="Lehrach H."/>
            <person name="Reinhardt R."/>
            <person name="Naylor S.L."/>
            <person name="Yang H."/>
            <person name="Olson M."/>
            <person name="Weinstock G."/>
            <person name="Gibbs R.A."/>
        </authorList>
    </citation>
    <scope>NUCLEOTIDE SEQUENCE [LARGE SCALE GENOMIC DNA]</scope>
</reference>
<reference evidence="10" key="8">
    <citation type="journal article" date="2014" name="J. Proteomics">
        <title>An enzyme assisted RP-RPLC approach for in-depth analysis of human liver phosphoproteome.</title>
        <authorList>
            <person name="Bian Y."/>
            <person name="Song C."/>
            <person name="Cheng K."/>
            <person name="Dong M."/>
            <person name="Wang F."/>
            <person name="Huang J."/>
            <person name="Sun D."/>
            <person name="Wang L."/>
            <person name="Ye M."/>
            <person name="Zou H."/>
        </authorList>
    </citation>
    <scope>IDENTIFICATION BY MASS SPECTROMETRY [LARGE SCALE ANALYSIS]</scope>
</reference>
<reference evidence="2 3" key="2">
    <citation type="journal article" date="2004" name="Nature">
        <title>Finishing the euchromatic sequence of the human genome.</title>
        <authorList>
            <consortium name="International Human Genome Sequencing Consortium"/>
        </authorList>
    </citation>
    <scope>NUCLEOTIDE SEQUENCE [LARGE SCALE GENOMIC DNA]</scope>
</reference>
<reference evidence="8" key="6">
    <citation type="journal article" date="2011" name="BMC Syst. Biol.">
        <title>Initial characterization of the human central proteome.</title>
        <authorList>
            <person name="Burkard T.R."/>
            <person name="Planyavsky M."/>
            <person name="Kaupe I."/>
            <person name="Breitwieser F.P."/>
            <person name="Burckstummer T."/>
            <person name="Bennett K.L."/>
            <person name="Superti-Furga G."/>
            <person name="Colinge J."/>
        </authorList>
    </citation>
    <scope>IDENTIFICATION BY MASS SPECTROMETRY [LARGE SCALE ANALYSIS]</scope>
</reference>
<reference evidence="2" key="9">
    <citation type="submission" date="2025-08" db="UniProtKB">
        <authorList>
            <consortium name="Ensembl"/>
        </authorList>
    </citation>
    <scope>IDENTIFICATION</scope>
</reference>
<evidence type="ECO:0000313" key="3">
    <source>
        <dbReference type="Proteomes" id="UP000005640"/>
    </source>
</evidence>
<sequence length="72" mass="7840">FADEHVPGSPFTVKISGEGRVKESITRTSRAPSVATVGSICDLNLKIPGVRVMNCSAQILWGWRVQFHTGSR</sequence>
<evidence type="ECO:0007829" key="5">
    <source>
        <dbReference type="ProteomicsDB" id="A0A0C4DGA1"/>
    </source>
</evidence>
<reference evidence="2 3" key="1">
    <citation type="journal article" date="2001" name="Nature">
        <title>Initial sequencing and analysis of the human genome.</title>
        <authorList>
            <consortium name="International Human Genome Sequencing Consortium"/>
            <person name="Lander E.S."/>
            <person name="Linton L.M."/>
            <person name="Birren B."/>
            <person name="Nusbaum C."/>
            <person name="Zody M.C."/>
            <person name="Baldwin J."/>
            <person name="Devon K."/>
            <person name="Dewar K."/>
            <person name="Doyle M."/>
            <person name="FitzHugh W."/>
            <person name="Funke R."/>
            <person name="Gage D."/>
            <person name="Harris K."/>
            <person name="Heaford A."/>
            <person name="Howland J."/>
            <person name="Kann L."/>
            <person name="Lehoczky J."/>
            <person name="LeVine R."/>
            <person name="McEwan P."/>
            <person name="McKernan K."/>
            <person name="Meldrim J."/>
            <person name="Mesirov J.P."/>
            <person name="Miranda C."/>
            <person name="Morris W."/>
            <person name="Naylor J."/>
            <person name="Raymond C."/>
            <person name="Rosetti M."/>
            <person name="Santos R."/>
            <person name="Sheridan A."/>
            <person name="Sougnez C."/>
            <person name="Stange-Thomann N."/>
            <person name="Stojanovic N."/>
            <person name="Subramanian A."/>
            <person name="Wyman D."/>
            <person name="Rogers J."/>
            <person name="Sulston J."/>
            <person name="Ainscough R."/>
            <person name="Beck S."/>
            <person name="Bentley D."/>
            <person name="Burton J."/>
            <person name="Clee C."/>
            <person name="Carter N."/>
            <person name="Coulson A."/>
            <person name="Deadman R."/>
            <person name="Deloukas P."/>
            <person name="Dunham A."/>
            <person name="Dunham I."/>
            <person name="Durbin R."/>
            <person name="French L."/>
            <person name="Grafham D."/>
            <person name="Gregory S."/>
            <person name="Hubbard T."/>
            <person name="Humphray S."/>
            <person name="Hunt A."/>
            <person name="Jones M."/>
            <person name="Lloyd C."/>
            <person name="McMurray A."/>
            <person name="Matthews L."/>
            <person name="Mercer S."/>
            <person name="Milne S."/>
            <person name="Mullikin J.C."/>
            <person name="Mungall A."/>
            <person name="Plumb R."/>
            <person name="Ross M."/>
            <person name="Shownkeen R."/>
            <person name="Sims S."/>
            <person name="Waterston R.H."/>
            <person name="Wilson R.K."/>
            <person name="Hillier L.W."/>
            <person name="McPherson J.D."/>
            <person name="Marra M.A."/>
            <person name="Mardis E.R."/>
            <person name="Fulton L.A."/>
            <person name="Chinwalla A.T."/>
            <person name="Pepin K.H."/>
            <person name="Gish W.R."/>
            <person name="Chissoe S.L."/>
            <person name="Wendl M.C."/>
            <person name="Delehaunty K.D."/>
            <person name="Miner T.L."/>
            <person name="Delehaunty A."/>
            <person name="Kramer J.B."/>
            <person name="Cook L.L."/>
            <person name="Fulton R.S."/>
            <person name="Johnson D.L."/>
            <person name="Minx P.J."/>
            <person name="Clifton S.W."/>
            <person name="Hawkins T."/>
            <person name="Branscomb E."/>
            <person name="Predki P."/>
            <person name="Richardson P."/>
            <person name="Wenning S."/>
            <person name="Slezak T."/>
            <person name="Doggett N."/>
            <person name="Cheng J.F."/>
            <person name="Olsen A."/>
            <person name="Lucas S."/>
            <person name="Elkin C."/>
            <person name="Uberbacher E."/>
            <person name="Frazier M."/>
            <person name="Gibbs R.A."/>
            <person name="Muzny D.M."/>
            <person name="Scherer S.E."/>
            <person name="Bouck J.B."/>
            <person name="Sodergren E.J."/>
            <person name="Worley K.C."/>
            <person name="Rives C.M."/>
            <person name="Gorrell J.H."/>
            <person name="Metzker M.L."/>
            <person name="Naylor S.L."/>
            <person name="Kucherlapati R.S."/>
            <person name="Nelson D.L."/>
            <person name="Weinstock G.M."/>
            <person name="Sakaki Y."/>
            <person name="Fujiyama A."/>
            <person name="Hattori M."/>
            <person name="Yada T."/>
            <person name="Toyoda A."/>
            <person name="Itoh T."/>
            <person name="Kawagoe C."/>
            <person name="Watanabe H."/>
            <person name="Totoki Y."/>
            <person name="Taylor T."/>
            <person name="Weissenbach J."/>
            <person name="Heilig R."/>
            <person name="Saurin W."/>
            <person name="Artiguenave F."/>
            <person name="Brottier P."/>
            <person name="Bruls T."/>
            <person name="Pelletier E."/>
            <person name="Robert C."/>
            <person name="Wincker P."/>
            <person name="Smith D.R."/>
            <person name="Doucette-Stamm L."/>
            <person name="Rubenfield M."/>
            <person name="Weinstock K."/>
            <person name="Lee H.M."/>
            <person name="Dubois J."/>
            <person name="Rosenthal A."/>
            <person name="Platzer M."/>
            <person name="Nyakatura G."/>
            <person name="Taudien S."/>
            <person name="Rump A."/>
            <person name="Yang H."/>
            <person name="Yu J."/>
            <person name="Wang J."/>
            <person name="Huang G."/>
            <person name="Gu J."/>
            <person name="Hood L."/>
            <person name="Rowen L."/>
            <person name="Madan A."/>
            <person name="Qin S."/>
            <person name="Davis R.W."/>
            <person name="Federspiel N.A."/>
            <person name="Abola A.P."/>
            <person name="Proctor M.J."/>
            <person name="Myers R.M."/>
            <person name="Schmutz J."/>
            <person name="Dickson M."/>
            <person name="Grimwood J."/>
            <person name="Cox D.R."/>
            <person name="Olson M.V."/>
            <person name="Kaul R."/>
            <person name="Raymond C."/>
            <person name="Shimizu N."/>
            <person name="Kawasaki K."/>
            <person name="Minoshima S."/>
            <person name="Evans G.A."/>
            <person name="Athanasiou M."/>
            <person name="Schultz R."/>
            <person name="Roe B.A."/>
            <person name="Chen F."/>
            <person name="Pan H."/>
            <person name="Ramser J."/>
            <person name="Lehrach H."/>
            <person name="Reinhardt R."/>
            <person name="McCombie W.R."/>
            <person name="de la Bastide M."/>
            <person name="Dedhia N."/>
            <person name="Blocker H."/>
            <person name="Hornischer K."/>
            <person name="Nordsiek G."/>
            <person name="Agarwala R."/>
            <person name="Aravind L."/>
            <person name="Bailey J.A."/>
            <person name="Bateman A."/>
            <person name="Batzoglou S."/>
            <person name="Birney E."/>
            <person name="Bork P."/>
            <person name="Brown D.G."/>
            <person name="Burge C.B."/>
            <person name="Cerutti L."/>
            <person name="Chen H.C."/>
            <person name="Church D."/>
            <person name="Clamp M."/>
            <person name="Copley R.R."/>
            <person name="Doerks T."/>
            <person name="Eddy S.R."/>
            <person name="Eichler E.E."/>
            <person name="Furey T.S."/>
            <person name="Galagan J."/>
            <person name="Gilbert J.G."/>
            <person name="Harmon C."/>
            <person name="Hayashizaki Y."/>
            <person name="Haussler D."/>
            <person name="Hermjakob H."/>
            <person name="Hokamp K."/>
            <person name="Jang W."/>
            <person name="Johnson L.S."/>
            <person name="Jones T.A."/>
            <person name="Kasif S."/>
            <person name="Kaspryzk A."/>
            <person name="Kennedy S."/>
            <person name="Kent W.J."/>
            <person name="Kitts P."/>
            <person name="Koonin E.V."/>
            <person name="Korf I."/>
            <person name="Kulp D."/>
            <person name="Lancet D."/>
            <person name="Lowe T.M."/>
            <person name="McLysaght A."/>
            <person name="Mikkelsen T."/>
            <person name="Moran J.V."/>
            <person name="Mulder N."/>
            <person name="Pollara V.J."/>
            <person name="Ponting C.P."/>
            <person name="Schuler G."/>
            <person name="Schultz J."/>
            <person name="Slater G."/>
            <person name="Smit A.F."/>
            <person name="Stupka E."/>
            <person name="Szustakowski J."/>
            <person name="Thierry-Mieg D."/>
            <person name="Thierry-Mieg J."/>
            <person name="Wagner L."/>
            <person name="Wallis J."/>
            <person name="Wheeler R."/>
            <person name="Williams A."/>
            <person name="Wolf Y.I."/>
            <person name="Wolfe K.H."/>
            <person name="Yang S.P."/>
            <person name="Yeh R.F."/>
            <person name="Collins F."/>
            <person name="Guyer M.S."/>
            <person name="Peterson J."/>
            <person name="Felsenfeld A."/>
            <person name="Wetterstrand K.A."/>
            <person name="Patrinos A."/>
            <person name="Morgan M.J."/>
            <person name="de Jong P."/>
            <person name="Catanese J.J."/>
            <person name="Osoegawa K."/>
            <person name="Shizuya H."/>
            <person name="Choi S."/>
            <person name="Chen Y.J."/>
        </authorList>
    </citation>
    <scope>NUCLEOTIDE SEQUENCE [LARGE SCALE GENOMIC DNA]</scope>
</reference>
<dbReference type="ChiTaRS" id="FLNB">
    <property type="organism name" value="human"/>
</dbReference>
<evidence type="ECO:0007829" key="10">
    <source>
        <dbReference type="PubMed" id="24275569"/>
    </source>
</evidence>
<reference evidence="7" key="5">
    <citation type="journal article" date="2010" name="Sci. Signal.">
        <title>Quantitative phosphoproteomics reveals widespread full phosphorylation site occupancy during mitosis.</title>
        <authorList>
            <person name="Olsen J.V."/>
            <person name="Vermeulen M."/>
            <person name="Santamaria A."/>
            <person name="Kumar C."/>
            <person name="Miller M.L."/>
            <person name="Jensen L.J."/>
            <person name="Gnad F."/>
            <person name="Cox J."/>
            <person name="Jensen T.S."/>
            <person name="Nigg E.A."/>
            <person name="Brunak S."/>
            <person name="Mann M."/>
        </authorList>
    </citation>
    <scope>IDENTIFICATION BY MASS SPECTROMETRY [LARGE SCALE ANALYSIS]</scope>
</reference>
<evidence type="ECO:0007829" key="4">
    <source>
        <dbReference type="PeptideAtlas" id="A0A0C4DGA1"/>
    </source>
</evidence>
<name>A0A0C4DGA1_HUMAN</name>
<dbReference type="EMBL" id="AC114399">
    <property type="status" value="NOT_ANNOTATED_CDS"/>
    <property type="molecule type" value="Genomic_DNA"/>
</dbReference>
<dbReference type="VEuPathDB" id="HostDB:ENSG00000136068"/>
<dbReference type="PROSITE" id="PS50194">
    <property type="entry name" value="FILAMIN_REPEAT"/>
    <property type="match status" value="1"/>
</dbReference>
<accession>A0A0C4DGA1</accession>
<dbReference type="InterPro" id="IPR017868">
    <property type="entry name" value="Filamin/ABP280_repeat-like"/>
</dbReference>
<dbReference type="Proteomes" id="UP000005640">
    <property type="component" value="Chromosome 3"/>
</dbReference>
<reference evidence="9" key="7">
    <citation type="journal article" date="2013" name="J. Proteome Res.">
        <title>Toward a comprehensive characterization of a human cancer cell phosphoproteome.</title>
        <authorList>
            <person name="Zhou H."/>
            <person name="Di Palma S."/>
            <person name="Preisinger C."/>
            <person name="Peng M."/>
            <person name="Polat A.N."/>
            <person name="Heck A.J."/>
            <person name="Mohammed S."/>
        </authorList>
    </citation>
    <scope>IDENTIFICATION BY MASS SPECTROMETRY [LARGE SCALE ANALYSIS]</scope>
</reference>
<evidence type="ECO:0007829" key="8">
    <source>
        <dbReference type="PubMed" id="21269460"/>
    </source>
</evidence>
<dbReference type="ExpressionAtlas" id="A0A0C4DGA1">
    <property type="expression patterns" value="baseline and differential"/>
</dbReference>
<reference evidence="2" key="10">
    <citation type="submission" date="2025-09" db="UniProtKB">
        <authorList>
            <consortium name="Ensembl"/>
        </authorList>
    </citation>
    <scope>IDENTIFICATION</scope>
</reference>
<gene>
    <name evidence="2" type="primary">FLNB</name>
</gene>
<evidence type="ECO:0007829" key="9">
    <source>
        <dbReference type="PubMed" id="23186163"/>
    </source>
</evidence>
<dbReference type="GeneTree" id="ENSGT00940000156286"/>
<evidence type="ECO:0007829" key="6">
    <source>
        <dbReference type="PubMed" id="18669648"/>
    </source>
</evidence>
<evidence type="ECO:0000313" key="2">
    <source>
        <dbReference type="Ensembl" id="ENSP00000419954.1"/>
    </source>
</evidence>
<dbReference type="Ensembl" id="ENST00000470231.1">
    <property type="protein sequence ID" value="ENSP00000419954.1"/>
    <property type="gene ID" value="ENSG00000136068.16"/>
</dbReference>
<keyword evidence="3" id="KW-1185">Reference proteome</keyword>
<dbReference type="AlphaFoldDB" id="A0A0C4DGA1"/>
<dbReference type="MassIVE" id="A0A0C4DGA1"/>
<reference evidence="6" key="4">
    <citation type="journal article" date="2008" name="Proc. Natl. Acad. Sci. U.S.A.">
        <title>A quantitative atlas of mitotic phosphorylation.</title>
        <authorList>
            <person name="Dephoure N."/>
            <person name="Zhou C."/>
            <person name="Villen J."/>
            <person name="Beausoleil S.A."/>
            <person name="Bakalarski C.E."/>
            <person name="Elledge S.J."/>
            <person name="Gygi S.P."/>
        </authorList>
    </citation>
    <scope>IDENTIFICATION BY MASS SPECTROMETRY [LARGE SCALE ANALYSIS]</scope>
</reference>
<feature type="non-terminal residue" evidence="2">
    <location>
        <position position="1"/>
    </location>
</feature>